<dbReference type="Proteomes" id="UP000790709">
    <property type="component" value="Unassembled WGS sequence"/>
</dbReference>
<protein>
    <submittedName>
        <fullName evidence="1">Uncharacterized protein</fullName>
    </submittedName>
</protein>
<dbReference type="EMBL" id="MU266728">
    <property type="protein sequence ID" value="KAH7918839.1"/>
    <property type="molecule type" value="Genomic_DNA"/>
</dbReference>
<evidence type="ECO:0000313" key="1">
    <source>
        <dbReference type="EMBL" id="KAH7918839.1"/>
    </source>
</evidence>
<reference evidence="1" key="1">
    <citation type="journal article" date="2021" name="New Phytol.">
        <title>Evolutionary innovations through gain and loss of genes in the ectomycorrhizal Boletales.</title>
        <authorList>
            <person name="Wu G."/>
            <person name="Miyauchi S."/>
            <person name="Morin E."/>
            <person name="Kuo A."/>
            <person name="Drula E."/>
            <person name="Varga T."/>
            <person name="Kohler A."/>
            <person name="Feng B."/>
            <person name="Cao Y."/>
            <person name="Lipzen A."/>
            <person name="Daum C."/>
            <person name="Hundley H."/>
            <person name="Pangilinan J."/>
            <person name="Johnson J."/>
            <person name="Barry K."/>
            <person name="LaButti K."/>
            <person name="Ng V."/>
            <person name="Ahrendt S."/>
            <person name="Min B."/>
            <person name="Choi I.G."/>
            <person name="Park H."/>
            <person name="Plett J.M."/>
            <person name="Magnuson J."/>
            <person name="Spatafora J.W."/>
            <person name="Nagy L.G."/>
            <person name="Henrissat B."/>
            <person name="Grigoriev I.V."/>
            <person name="Yang Z.L."/>
            <person name="Xu J."/>
            <person name="Martin F.M."/>
        </authorList>
    </citation>
    <scope>NUCLEOTIDE SEQUENCE</scope>
    <source>
        <strain evidence="1">KUC20120723A-06</strain>
    </source>
</reference>
<keyword evidence="2" id="KW-1185">Reference proteome</keyword>
<gene>
    <name evidence="1" type="ORF">BV22DRAFT_1185833</name>
</gene>
<evidence type="ECO:0000313" key="2">
    <source>
        <dbReference type="Proteomes" id="UP000790709"/>
    </source>
</evidence>
<accession>A0ACB8AZX9</accession>
<comment type="caution">
    <text evidence="1">The sequence shown here is derived from an EMBL/GenBank/DDBJ whole genome shotgun (WGS) entry which is preliminary data.</text>
</comment>
<sequence length="922" mass="99588">MPDPWSELISWIGRVVQLPKRDQNIPSPPIGSPSRNASYSQPVYSSSPQLLHQHNTEKLSPARELIDNKRADLVQNLVLPEHGLSTGMLSTTHPHKLSDVPPVSATVVTPGADNSSKPNSNWKHRMSLSSLIEKAVGHRPGELVQMPAALGVTLISTIRKLMFSGHKMMKILPSEHARNISSPVIGAHHVEKLSNIIPLDMPHPQSLLLISARDAPLSATADTSFLSNNISAAPSDDVRPVGASLTPLPPPERSVTPLFLPDSPTSSSPPIYKGRWGDEDEESFVNDMLTENPKPDPSGSQIASPAVLSPALTPGDSLFIPPPELPRSRPREILDYVTVPPFPKGLTRANYKLSPLGRLARSQRRPGVTMHNSVGDVLTAACTSNALSDSGASSERKGKGRERTAEEHEPPPWKKYKPHVPELFGADITAHSNGFIDPHLTPTVPHLPDLDLDLEPAPSSPQVLQSNTLHVPRRVSEKHSETEFISPFSPFFEPSTQRKPDTAHAASSQWVYAPPSNARQEDKGMTARTQQPPVSPVKTGVSLGKVVRPTSVAHPEAQTPAASTSAEPNDHSRVSSTPFLDPHHIDDNLSMDVDMNMDEYFNGLGHAPSPSKRMAEDVYMPLAISRDTLGVQHRQRHHDQHAALWRFSSNPDMGGQGEGSGGFLGVPHNPDKTEIQLATRTSPDYKSEFATEPGHHDPFMGTPGGSAGGVLDLDPWNLVVQDHVSPANVPVGPLGGGTIDPSLLGGGELEKPNSHPSHLMSPTYSALSPGPVVCIRPPEGHQDGSAQLLRSSSKLPRKGKRAVQFRYRPTASVQASDDAVVYVPKRNQSTPDSDASRAGQKTKPKRPRQPHVFVGVPQPSWGVKSFRYLDEAADDVPDAMLQGSVKGGAAGGRRARVYIGDRSALYEPFKRMSDLDLSAATT</sequence>
<proteinExistence type="predicted"/>
<name>A0ACB8AZX9_9AGAM</name>
<organism evidence="1 2">
    <name type="scientific">Leucogyrophana mollusca</name>
    <dbReference type="NCBI Taxonomy" id="85980"/>
    <lineage>
        <taxon>Eukaryota</taxon>
        <taxon>Fungi</taxon>
        <taxon>Dikarya</taxon>
        <taxon>Basidiomycota</taxon>
        <taxon>Agaricomycotina</taxon>
        <taxon>Agaricomycetes</taxon>
        <taxon>Agaricomycetidae</taxon>
        <taxon>Boletales</taxon>
        <taxon>Boletales incertae sedis</taxon>
        <taxon>Leucogyrophana</taxon>
    </lineage>
</organism>